<dbReference type="Gene3D" id="3.30.420.40">
    <property type="match status" value="2"/>
</dbReference>
<dbReference type="Pfam" id="PF00012">
    <property type="entry name" value="HSP70"/>
    <property type="match status" value="1"/>
</dbReference>
<dbReference type="GO" id="GO:0005829">
    <property type="term" value="C:cytosol"/>
    <property type="evidence" value="ECO:0007669"/>
    <property type="project" value="TreeGrafter"/>
</dbReference>
<reference evidence="9" key="2">
    <citation type="journal article" date="2018" name="BMC Genomics">
        <title>A manually annotated Actinidia chinensis var. chinensis (kiwifruit) genome highlights the challenges associated with draft genomes and gene prediction in plants.</title>
        <authorList>
            <person name="Pilkington S.M."/>
            <person name="Crowhurst R."/>
            <person name="Hilario E."/>
            <person name="Nardozza S."/>
            <person name="Fraser L."/>
            <person name="Peng Y."/>
            <person name="Gunaseelan K."/>
            <person name="Simpson R."/>
            <person name="Tahir J."/>
            <person name="Deroles S.C."/>
            <person name="Templeton K."/>
            <person name="Luo Z."/>
            <person name="Davy M."/>
            <person name="Cheng C."/>
            <person name="McNeilage M."/>
            <person name="Scaglione D."/>
            <person name="Liu Y."/>
            <person name="Zhang Q."/>
            <person name="Datson P."/>
            <person name="De Silva N."/>
            <person name="Gardiner S.E."/>
            <person name="Bassett H."/>
            <person name="Chagne D."/>
            <person name="McCallum J."/>
            <person name="Dzierzon H."/>
            <person name="Deng C."/>
            <person name="Wang Y.Y."/>
            <person name="Barron L."/>
            <person name="Manako K."/>
            <person name="Bowen J."/>
            <person name="Foster T.M."/>
            <person name="Erridge Z.A."/>
            <person name="Tiffin H."/>
            <person name="Waite C.N."/>
            <person name="Davies K.M."/>
            <person name="Grierson E.P."/>
            <person name="Laing W.A."/>
            <person name="Kirk R."/>
            <person name="Chen X."/>
            <person name="Wood M."/>
            <person name="Montefiori M."/>
            <person name="Brummell D.A."/>
            <person name="Schwinn K.E."/>
            <person name="Catanach A."/>
            <person name="Fullerton C."/>
            <person name="Li D."/>
            <person name="Meiyalaghan S."/>
            <person name="Nieuwenhuizen N."/>
            <person name="Read N."/>
            <person name="Prakash R."/>
            <person name="Hunter D."/>
            <person name="Zhang H."/>
            <person name="McKenzie M."/>
            <person name="Knabel M."/>
            <person name="Harris A."/>
            <person name="Allan A.C."/>
            <person name="Gleave A."/>
            <person name="Chen A."/>
            <person name="Janssen B.J."/>
            <person name="Plunkett B."/>
            <person name="Ampomah-Dwamena C."/>
            <person name="Voogd C."/>
            <person name="Leif D."/>
            <person name="Lafferty D."/>
            <person name="Souleyre E.J.F."/>
            <person name="Varkonyi-Gasic E."/>
            <person name="Gambi F."/>
            <person name="Hanley J."/>
            <person name="Yao J.L."/>
            <person name="Cheung J."/>
            <person name="David K.M."/>
            <person name="Warren B."/>
            <person name="Marsh K."/>
            <person name="Snowden K.C."/>
            <person name="Lin-Wang K."/>
            <person name="Brian L."/>
            <person name="Martinez-Sanchez M."/>
            <person name="Wang M."/>
            <person name="Ileperuma N."/>
            <person name="Macnee N."/>
            <person name="Campin R."/>
            <person name="McAtee P."/>
            <person name="Drummond R.S.M."/>
            <person name="Espley R.V."/>
            <person name="Ireland H.S."/>
            <person name="Wu R."/>
            <person name="Atkinson R.G."/>
            <person name="Karunairetnam S."/>
            <person name="Bulley S."/>
            <person name="Chunkath S."/>
            <person name="Hanley Z."/>
            <person name="Storey R."/>
            <person name="Thrimawithana A.H."/>
            <person name="Thomson S."/>
            <person name="David C."/>
            <person name="Testolin R."/>
            <person name="Huang H."/>
            <person name="Hellens R.P."/>
            <person name="Schaffer R.J."/>
        </authorList>
    </citation>
    <scope>NUCLEOTIDE SEQUENCE [LARGE SCALE GENOMIC DNA]</scope>
    <source>
        <strain evidence="9">cv. Red5</strain>
    </source>
</reference>
<dbReference type="OMA" id="MRNKLFH"/>
<evidence type="ECO:0000256" key="7">
    <source>
        <dbReference type="SAM" id="MobiDB-lite"/>
    </source>
</evidence>
<keyword evidence="3" id="KW-0597">Phosphoprotein</keyword>
<dbReference type="Gramene" id="PSR96855">
    <property type="protein sequence ID" value="PSR96855"/>
    <property type="gene ID" value="CEY00_Acc26909"/>
</dbReference>
<dbReference type="Proteomes" id="UP000241394">
    <property type="component" value="Chromosome LG23"/>
</dbReference>
<keyword evidence="6 8" id="KW-0346">Stress response</keyword>
<evidence type="ECO:0000256" key="4">
    <source>
        <dbReference type="ARBA" id="ARBA00022741"/>
    </source>
</evidence>
<dbReference type="OrthoDB" id="434160at2759"/>
<evidence type="ECO:0000256" key="1">
    <source>
        <dbReference type="ARBA" id="ARBA00004496"/>
    </source>
</evidence>
<dbReference type="GO" id="GO:0140662">
    <property type="term" value="F:ATP-dependent protein folding chaperone"/>
    <property type="evidence" value="ECO:0007669"/>
    <property type="project" value="InterPro"/>
</dbReference>
<dbReference type="Gene3D" id="3.90.640.10">
    <property type="entry name" value="Actin, Chain A, domain 4"/>
    <property type="match status" value="1"/>
</dbReference>
<dbReference type="InterPro" id="IPR029048">
    <property type="entry name" value="HSP70_C_sf"/>
</dbReference>
<comment type="subcellular location">
    <subcellularLocation>
        <location evidence="1">Cytoplasm</location>
    </subcellularLocation>
</comment>
<accession>A0A2R6PUT3</accession>
<dbReference type="PANTHER" id="PTHR45639:SF4">
    <property type="entry name" value="HSC70CB, ISOFORM G"/>
    <property type="match status" value="1"/>
</dbReference>
<evidence type="ECO:0000256" key="2">
    <source>
        <dbReference type="ARBA" id="ARBA00022490"/>
    </source>
</evidence>
<keyword evidence="2" id="KW-0963">Cytoplasm</keyword>
<dbReference type="InterPro" id="IPR029047">
    <property type="entry name" value="HSP70_peptide-bd_sf"/>
</dbReference>
<dbReference type="SUPFAM" id="SSF53067">
    <property type="entry name" value="Actin-like ATPase domain"/>
    <property type="match status" value="1"/>
</dbReference>
<dbReference type="SUPFAM" id="SSF100934">
    <property type="entry name" value="Heat shock protein 70kD (HSP70), C-terminal subdomain"/>
    <property type="match status" value="1"/>
</dbReference>
<keyword evidence="4" id="KW-0547">Nucleotide-binding</keyword>
<dbReference type="SUPFAM" id="SSF100920">
    <property type="entry name" value="Heat shock protein 70kD (HSP70), peptide-binding domain"/>
    <property type="match status" value="1"/>
</dbReference>
<dbReference type="InParanoid" id="A0A2R6PUT3"/>
<sequence>MEEKDVRGFIKREEFEKISIPILERVRKPLAKAVSEAGLTVDSIHAVEVIGSGSRVPAIIRILTEFFGKEPRRTMNASECVAKGCALQCAILSPTFKVREFQVNESFPFPIALSWKGAAPDAQNGVVDNQQSTVVFPKGNPIPSTKALTFYRSGTFTIDVQYADVSELQAPAKISTHTIGPFQSTKGERAKVKVKVRLNLHGIVSIESATLLEEEEIEVPVVKEPTKDANKMDTDEASSNAAPIATTESDANMQDAKGATDVPGAENGAPESGEKPVQMETDVKPEAPKKKVKKTNIPVSEHIYGGMAAGDVQKAVEKEFEMALQDRVMEETKDKKNAVEAYVYDMRNKLHGKYQEFVTNSEREEFTAKLQEVEDWLYEEGEDETKGVYIAKLEELKKQGDPIEERYKEHNERGSVLNECVEAEAWLREKQQHQESLPKYANPVLLSADVRKKAEAVDRFCRPIMTKPKPAKPATPEPAPSQGSEPQPQDADNGTTNPNEHTGEEPPAATEPMETKMSESAPGAA</sequence>
<comment type="caution">
    <text evidence="8">The sequence shown here is derived from an EMBL/GenBank/DDBJ whole genome shotgun (WGS) entry which is preliminary data.</text>
</comment>
<keyword evidence="5" id="KW-0067">ATP-binding</keyword>
<dbReference type="GO" id="GO:0005634">
    <property type="term" value="C:nucleus"/>
    <property type="evidence" value="ECO:0007669"/>
    <property type="project" value="TreeGrafter"/>
</dbReference>
<proteinExistence type="predicted"/>
<dbReference type="Gene3D" id="2.60.34.10">
    <property type="entry name" value="Substrate Binding Domain Of DNAk, Chain A, domain 1"/>
    <property type="match status" value="1"/>
</dbReference>
<keyword evidence="9" id="KW-1185">Reference proteome</keyword>
<dbReference type="FunFam" id="2.60.34.10:FF:000031">
    <property type="entry name" value="Heat shock 70 kDa protein 14"/>
    <property type="match status" value="1"/>
</dbReference>
<evidence type="ECO:0000313" key="8">
    <source>
        <dbReference type="EMBL" id="PSR96855.1"/>
    </source>
</evidence>
<dbReference type="EMBL" id="NKQK01000023">
    <property type="protein sequence ID" value="PSR96855.1"/>
    <property type="molecule type" value="Genomic_DNA"/>
</dbReference>
<feature type="region of interest" description="Disordered" evidence="7">
    <location>
        <begin position="227"/>
        <end position="294"/>
    </location>
</feature>
<evidence type="ECO:0000313" key="9">
    <source>
        <dbReference type="Proteomes" id="UP000241394"/>
    </source>
</evidence>
<reference evidence="8 9" key="1">
    <citation type="submission" date="2017-07" db="EMBL/GenBank/DDBJ databases">
        <title>An improved, manually edited Actinidia chinensis var. chinensis (kiwifruit) genome highlights the challenges associated with draft genomes and gene prediction in plants.</title>
        <authorList>
            <person name="Pilkington S."/>
            <person name="Crowhurst R."/>
            <person name="Hilario E."/>
            <person name="Nardozza S."/>
            <person name="Fraser L."/>
            <person name="Peng Y."/>
            <person name="Gunaseelan K."/>
            <person name="Simpson R."/>
            <person name="Tahir J."/>
            <person name="Deroles S."/>
            <person name="Templeton K."/>
            <person name="Luo Z."/>
            <person name="Davy M."/>
            <person name="Cheng C."/>
            <person name="Mcneilage M."/>
            <person name="Scaglione D."/>
            <person name="Liu Y."/>
            <person name="Zhang Q."/>
            <person name="Datson P."/>
            <person name="De Silva N."/>
            <person name="Gardiner S."/>
            <person name="Bassett H."/>
            <person name="Chagne D."/>
            <person name="Mccallum J."/>
            <person name="Dzierzon H."/>
            <person name="Deng C."/>
            <person name="Wang Y.-Y."/>
            <person name="Barron N."/>
            <person name="Manako K."/>
            <person name="Bowen J."/>
            <person name="Foster T."/>
            <person name="Erridge Z."/>
            <person name="Tiffin H."/>
            <person name="Waite C."/>
            <person name="Davies K."/>
            <person name="Grierson E."/>
            <person name="Laing W."/>
            <person name="Kirk R."/>
            <person name="Chen X."/>
            <person name="Wood M."/>
            <person name="Montefiori M."/>
            <person name="Brummell D."/>
            <person name="Schwinn K."/>
            <person name="Catanach A."/>
            <person name="Fullerton C."/>
            <person name="Li D."/>
            <person name="Meiyalaghan S."/>
            <person name="Nieuwenhuizen N."/>
            <person name="Read N."/>
            <person name="Prakash R."/>
            <person name="Hunter D."/>
            <person name="Zhang H."/>
            <person name="Mckenzie M."/>
            <person name="Knabel M."/>
            <person name="Harris A."/>
            <person name="Allan A."/>
            <person name="Chen A."/>
            <person name="Janssen B."/>
            <person name="Plunkett B."/>
            <person name="Dwamena C."/>
            <person name="Voogd C."/>
            <person name="Leif D."/>
            <person name="Lafferty D."/>
            <person name="Souleyre E."/>
            <person name="Varkonyi-Gasic E."/>
            <person name="Gambi F."/>
            <person name="Hanley J."/>
            <person name="Yao J.-L."/>
            <person name="Cheung J."/>
            <person name="David K."/>
            <person name="Warren B."/>
            <person name="Marsh K."/>
            <person name="Snowden K."/>
            <person name="Lin-Wang K."/>
            <person name="Brian L."/>
            <person name="Martinez-Sanchez M."/>
            <person name="Wang M."/>
            <person name="Ileperuma N."/>
            <person name="Macnee N."/>
            <person name="Campin R."/>
            <person name="Mcatee P."/>
            <person name="Drummond R."/>
            <person name="Espley R."/>
            <person name="Ireland H."/>
            <person name="Wu R."/>
            <person name="Atkinson R."/>
            <person name="Karunairetnam S."/>
            <person name="Bulley S."/>
            <person name="Chunkath S."/>
            <person name="Hanley Z."/>
            <person name="Storey R."/>
            <person name="Thrimawithana A."/>
            <person name="Thomson S."/>
            <person name="David C."/>
            <person name="Testolin R."/>
        </authorList>
    </citation>
    <scope>NUCLEOTIDE SEQUENCE [LARGE SCALE GENOMIC DNA]</scope>
    <source>
        <strain evidence="9">cv. Red5</strain>
        <tissue evidence="8">Young leaf</tissue>
    </source>
</reference>
<gene>
    <name evidence="8" type="ORF">CEY00_Acc26909</name>
</gene>
<feature type="compositionally biased region" description="Polar residues" evidence="7">
    <location>
        <begin position="237"/>
        <end position="252"/>
    </location>
</feature>
<dbReference type="PANTHER" id="PTHR45639">
    <property type="entry name" value="HSC70CB, ISOFORM G-RELATED"/>
    <property type="match status" value="1"/>
</dbReference>
<feature type="region of interest" description="Disordered" evidence="7">
    <location>
        <begin position="461"/>
        <end position="525"/>
    </location>
</feature>
<dbReference type="InterPro" id="IPR013126">
    <property type="entry name" value="Hsp_70_fam"/>
</dbReference>
<evidence type="ECO:0000256" key="5">
    <source>
        <dbReference type="ARBA" id="ARBA00022840"/>
    </source>
</evidence>
<name>A0A2R6PUT3_ACTCC</name>
<dbReference type="AlphaFoldDB" id="A0A2R6PUT3"/>
<organism evidence="8 9">
    <name type="scientific">Actinidia chinensis var. chinensis</name>
    <name type="common">Chinese soft-hair kiwi</name>
    <dbReference type="NCBI Taxonomy" id="1590841"/>
    <lineage>
        <taxon>Eukaryota</taxon>
        <taxon>Viridiplantae</taxon>
        <taxon>Streptophyta</taxon>
        <taxon>Embryophyta</taxon>
        <taxon>Tracheophyta</taxon>
        <taxon>Spermatophyta</taxon>
        <taxon>Magnoliopsida</taxon>
        <taxon>eudicotyledons</taxon>
        <taxon>Gunneridae</taxon>
        <taxon>Pentapetalae</taxon>
        <taxon>asterids</taxon>
        <taxon>Ericales</taxon>
        <taxon>Actinidiaceae</taxon>
        <taxon>Actinidia</taxon>
    </lineage>
</organism>
<dbReference type="InterPro" id="IPR043129">
    <property type="entry name" value="ATPase_NBD"/>
</dbReference>
<dbReference type="Gene3D" id="1.20.1270.10">
    <property type="match status" value="1"/>
</dbReference>
<evidence type="ECO:0000256" key="3">
    <source>
        <dbReference type="ARBA" id="ARBA00022553"/>
    </source>
</evidence>
<dbReference type="GO" id="GO:0005524">
    <property type="term" value="F:ATP binding"/>
    <property type="evidence" value="ECO:0007669"/>
    <property type="project" value="UniProtKB-KW"/>
</dbReference>
<dbReference type="FunFam" id="1.20.1270.10:FF:000002">
    <property type="entry name" value="Heat shock 70 kDa protein 4"/>
    <property type="match status" value="1"/>
</dbReference>
<protein>
    <submittedName>
        <fullName evidence="8">Heat shock 70 protein</fullName>
    </submittedName>
</protein>
<feature type="compositionally biased region" description="Polar residues" evidence="7">
    <location>
        <begin position="481"/>
        <end position="499"/>
    </location>
</feature>
<evidence type="ECO:0000256" key="6">
    <source>
        <dbReference type="ARBA" id="ARBA00023016"/>
    </source>
</evidence>
<dbReference type="STRING" id="1590841.A0A2R6PUT3"/>